<evidence type="ECO:0000256" key="8">
    <source>
        <dbReference type="ARBA" id="ARBA00023125"/>
    </source>
</evidence>
<keyword evidence="5" id="KW-0677">Repeat</keyword>
<dbReference type="GO" id="GO:0035282">
    <property type="term" value="P:segmentation"/>
    <property type="evidence" value="ECO:0007669"/>
    <property type="project" value="UniProtKB-KW"/>
</dbReference>
<comment type="similarity">
    <text evidence="2">Belongs to the hunchback C2H2-type zinc-finger protein family.</text>
</comment>
<protein>
    <submittedName>
        <fullName evidence="14">C2H2-type domain-containing protein</fullName>
    </submittedName>
</protein>
<dbReference type="FunFam" id="3.30.160.60:FF:000446">
    <property type="entry name" value="Zinc finger protein"/>
    <property type="match status" value="1"/>
</dbReference>
<dbReference type="PROSITE" id="PS00028">
    <property type="entry name" value="ZINC_FINGER_C2H2_1"/>
    <property type="match status" value="1"/>
</dbReference>
<dbReference type="Proteomes" id="UP000095280">
    <property type="component" value="Unplaced"/>
</dbReference>
<evidence type="ECO:0000256" key="5">
    <source>
        <dbReference type="ARBA" id="ARBA00022737"/>
    </source>
</evidence>
<comment type="subcellular location">
    <subcellularLocation>
        <location evidence="1">Nucleus</location>
    </subcellularLocation>
</comment>
<proteinExistence type="inferred from homology"/>
<name>A0A1I8JS17_9PLAT</name>
<organism evidence="13 14">
    <name type="scientific">Macrostomum lignano</name>
    <dbReference type="NCBI Taxonomy" id="282301"/>
    <lineage>
        <taxon>Eukaryota</taxon>
        <taxon>Metazoa</taxon>
        <taxon>Spiralia</taxon>
        <taxon>Lophotrochozoa</taxon>
        <taxon>Platyhelminthes</taxon>
        <taxon>Rhabditophora</taxon>
        <taxon>Macrostomorpha</taxon>
        <taxon>Macrostomida</taxon>
        <taxon>Macrostomidae</taxon>
        <taxon>Macrostomum</taxon>
    </lineage>
</organism>
<evidence type="ECO:0000256" key="11">
    <source>
        <dbReference type="SAM" id="MobiDB-lite"/>
    </source>
</evidence>
<dbReference type="PANTHER" id="PTHR24392">
    <property type="entry name" value="ZINC FINGER PROTEIN"/>
    <property type="match status" value="1"/>
</dbReference>
<feature type="region of interest" description="Disordered" evidence="11">
    <location>
        <begin position="128"/>
        <end position="174"/>
    </location>
</feature>
<evidence type="ECO:0000256" key="4">
    <source>
        <dbReference type="ARBA" id="ARBA00022723"/>
    </source>
</evidence>
<reference evidence="14" key="1">
    <citation type="submission" date="2016-11" db="UniProtKB">
        <authorList>
            <consortium name="WormBaseParasite"/>
        </authorList>
    </citation>
    <scope>IDENTIFICATION</scope>
</reference>
<keyword evidence="7" id="KW-0862">Zinc</keyword>
<evidence type="ECO:0000256" key="3">
    <source>
        <dbReference type="ARBA" id="ARBA00022473"/>
    </source>
</evidence>
<dbReference type="SUPFAM" id="SSF57667">
    <property type="entry name" value="beta-beta-alpha zinc fingers"/>
    <property type="match status" value="1"/>
</dbReference>
<evidence type="ECO:0000256" key="10">
    <source>
        <dbReference type="PROSITE-ProRule" id="PRU00042"/>
    </source>
</evidence>
<keyword evidence="13" id="KW-1185">Reference proteome</keyword>
<keyword evidence="4" id="KW-0479">Metal-binding</keyword>
<feature type="domain" description="C2H2-type" evidence="12">
    <location>
        <begin position="78"/>
        <end position="105"/>
    </location>
</feature>
<evidence type="ECO:0000313" key="13">
    <source>
        <dbReference type="Proteomes" id="UP000095280"/>
    </source>
</evidence>
<dbReference type="InterPro" id="IPR013087">
    <property type="entry name" value="Znf_C2H2_type"/>
</dbReference>
<dbReference type="PROSITE" id="PS50157">
    <property type="entry name" value="ZINC_FINGER_C2H2_2"/>
    <property type="match status" value="1"/>
</dbReference>
<evidence type="ECO:0000313" key="14">
    <source>
        <dbReference type="WBParaSite" id="snap_masked-unitig_40174-processed-gene-0.0-mRNA-1"/>
    </source>
</evidence>
<sequence>SCHGGEGGSGAGGGSGSGQLKVQNLQCDTAKQGGVLAAPSAAHETRQGAALLAVPVRHRVQAPHEISHAANHSGSRPYKCPNCDYVCINRSMLNSHLRSHSANRAHRCHDCGFTTKFVHNLHLHTRRFGHRGGDCDGSADGNKTAGRRRRLPERSTRSSAGAASSGCSSSFHGDASGCSCRRCRDRFDATAANQSLFVQHPPPPPRPPPPPPLPPPLQPPSLPLKRATLPRQQRVAAHPSGRWSAVTAAFVFRNFVLCVMHLGYHSTGANPFRCNGCGFQAYSELGFNMH</sequence>
<dbReference type="GO" id="GO:0008270">
    <property type="term" value="F:zinc ion binding"/>
    <property type="evidence" value="ECO:0007669"/>
    <property type="project" value="UniProtKB-KW"/>
</dbReference>
<feature type="compositionally biased region" description="Pro residues" evidence="11">
    <location>
        <begin position="200"/>
        <end position="222"/>
    </location>
</feature>
<feature type="compositionally biased region" description="Low complexity" evidence="11">
    <location>
        <begin position="157"/>
        <end position="174"/>
    </location>
</feature>
<accession>A0A1I8JS17</accession>
<evidence type="ECO:0000259" key="12">
    <source>
        <dbReference type="PROSITE" id="PS50157"/>
    </source>
</evidence>
<keyword evidence="9" id="KW-0539">Nucleus</keyword>
<dbReference type="WBParaSite" id="snap_masked-unitig_40174-processed-gene-0.0-mRNA-1">
    <property type="protein sequence ID" value="snap_masked-unitig_40174-processed-gene-0.0-mRNA-1"/>
    <property type="gene ID" value="snap_masked-unitig_40174-processed-gene-0.0"/>
</dbReference>
<evidence type="ECO:0000256" key="1">
    <source>
        <dbReference type="ARBA" id="ARBA00004123"/>
    </source>
</evidence>
<dbReference type="GO" id="GO:0005634">
    <property type="term" value="C:nucleus"/>
    <property type="evidence" value="ECO:0007669"/>
    <property type="project" value="UniProtKB-SubCell"/>
</dbReference>
<dbReference type="AlphaFoldDB" id="A0A1I8JS17"/>
<dbReference type="Gene3D" id="3.30.160.60">
    <property type="entry name" value="Classic Zinc Finger"/>
    <property type="match status" value="1"/>
</dbReference>
<dbReference type="PANTHER" id="PTHR24392:SF49">
    <property type="entry name" value="PROTEIN HUNCHBACK"/>
    <property type="match status" value="1"/>
</dbReference>
<keyword evidence="8" id="KW-0238">DNA-binding</keyword>
<dbReference type="GO" id="GO:0003677">
    <property type="term" value="F:DNA binding"/>
    <property type="evidence" value="ECO:0007669"/>
    <property type="project" value="UniProtKB-KW"/>
</dbReference>
<dbReference type="InterPro" id="IPR036236">
    <property type="entry name" value="Znf_C2H2_sf"/>
</dbReference>
<evidence type="ECO:0000256" key="7">
    <source>
        <dbReference type="ARBA" id="ARBA00022833"/>
    </source>
</evidence>
<evidence type="ECO:0000256" key="9">
    <source>
        <dbReference type="ARBA" id="ARBA00023242"/>
    </source>
</evidence>
<evidence type="ECO:0000256" key="6">
    <source>
        <dbReference type="ARBA" id="ARBA00022771"/>
    </source>
</evidence>
<evidence type="ECO:0000256" key="2">
    <source>
        <dbReference type="ARBA" id="ARBA00007746"/>
    </source>
</evidence>
<keyword evidence="3" id="KW-0217">Developmental protein</keyword>
<keyword evidence="6 10" id="KW-0863">Zinc-finger</keyword>
<feature type="region of interest" description="Disordered" evidence="11">
    <location>
        <begin position="196"/>
        <end position="224"/>
    </location>
</feature>
<dbReference type="SMART" id="SM00355">
    <property type="entry name" value="ZnF_C2H2"/>
    <property type="match status" value="2"/>
</dbReference>